<feature type="region of interest" description="Disordered" evidence="7">
    <location>
        <begin position="1452"/>
        <end position="1475"/>
    </location>
</feature>
<dbReference type="GeneID" id="110782009"/>
<dbReference type="OrthoDB" id="3247158at2759"/>
<feature type="compositionally biased region" description="Low complexity" evidence="7">
    <location>
        <begin position="1329"/>
        <end position="1344"/>
    </location>
</feature>
<feature type="compositionally biased region" description="Basic residues" evidence="7">
    <location>
        <begin position="2035"/>
        <end position="2046"/>
    </location>
</feature>
<keyword evidence="9" id="KW-1185">Reference proteome</keyword>
<feature type="zinc finger region" description="C3H1-type" evidence="6">
    <location>
        <begin position="1988"/>
        <end position="2015"/>
    </location>
</feature>
<feature type="zinc finger region" description="C3H1-type" evidence="6">
    <location>
        <begin position="1961"/>
        <end position="1987"/>
    </location>
</feature>
<feature type="compositionally biased region" description="Basic residues" evidence="7">
    <location>
        <begin position="1"/>
        <end position="32"/>
    </location>
</feature>
<feature type="compositionally biased region" description="Basic and acidic residues" evidence="7">
    <location>
        <begin position="364"/>
        <end position="378"/>
    </location>
</feature>
<keyword evidence="1 6" id="KW-0479">Metal-binding</keyword>
<dbReference type="Proteomes" id="UP000813463">
    <property type="component" value="Chromosome 2"/>
</dbReference>
<reference evidence="10" key="2">
    <citation type="submission" date="2025-08" db="UniProtKB">
        <authorList>
            <consortium name="RefSeq"/>
        </authorList>
    </citation>
    <scope>IDENTIFICATION</scope>
    <source>
        <tissue evidence="10">Leaf</tissue>
    </source>
</reference>
<evidence type="ECO:0000256" key="6">
    <source>
        <dbReference type="PROSITE-ProRule" id="PRU00723"/>
    </source>
</evidence>
<evidence type="ECO:0000256" key="7">
    <source>
        <dbReference type="SAM" id="MobiDB-lite"/>
    </source>
</evidence>
<protein>
    <recommendedName>
        <fullName evidence="8">C3H1-type domain-containing protein</fullName>
    </recommendedName>
</protein>
<feature type="compositionally biased region" description="Polar residues" evidence="7">
    <location>
        <begin position="1270"/>
        <end position="1279"/>
    </location>
</feature>
<dbReference type="SMART" id="SM00356">
    <property type="entry name" value="ZnF_C3H1"/>
    <property type="match status" value="5"/>
</dbReference>
<evidence type="ECO:0000256" key="2">
    <source>
        <dbReference type="ARBA" id="ARBA00022737"/>
    </source>
</evidence>
<accession>A0A9R0I368</accession>
<dbReference type="InterPro" id="IPR000571">
    <property type="entry name" value="Znf_CCCH"/>
</dbReference>
<feature type="region of interest" description="Disordered" evidence="7">
    <location>
        <begin position="2035"/>
        <end position="2057"/>
    </location>
</feature>
<sequence>MDHHHYRHHHQGHQHQHQHHENHHHQQPRQHHPQLIDSSSSRYLPLHPPPPPPSFPDDHPSFFPPPHRHLPPPPPPPQHHPLSPRLLIHHPPPPPPPHSLSSHPHPHPHHKPYDDVNFVNSPPHHHHNNHQHHHQLQHRRILDDDHRDVFRSPTRVIPPNRVHIYDNHHHHNFEEIDRRPRFQLSELPPPLPPPPPPPSSRVPPLSPVARRSPPQFVQFDRVRREIDSPPRFREELNLEPRVRVHPDTTEYQLRRDWVDDRRVLGVFDRLEGEFSRDHDRDRDRDFEYHEKYYPEMVPRKEIEPNSSECRRGSLNDEVLLRVGKQDVVLEENTNMRRGSGGGGGGGGSREVSRSPIKFRIGGIKVDDELSNRGRKEEAQEYSNRGTPKKNVQKKSAFLRIQPGKHQQHSSSSFRNRFDNSNNNNNKTPSPHKGKESNSEYLDRSRVSEEKVRSSVDLDVCFKSNALVAKPIMAAPSCSGVDCNVNSSSGIRIGGESLSKVECLANDLSVSKREEKEKDVKKRARLSVLMKRLGNPNTVEVRGNHSESVLNGEVLGKDDKNAGFDNVSSPTVRKKRKVISPLSRLSKSVPAKTDTGLLNSGVSVKHLEKELSCGGDVIDSNQNVFVDTEKVDVNKSPSVVDQEKVVGHSVSEASVSKRMREIGMLENLPDSTVSLGTGFSEGHGNTKGILQDKQRISNPDEDEDASKSEKDSPDIYTEKASVKDQDMAPVLVNNSSEEGSSELVICEGDNVNNSDNYCGNVDALDSVAIVNSVPVPGSVSNTRENKVDLTCPLVDADKPCETQVISLPENATIGLSLGSLYSDRDYEPESRNSEDYAKFGGSLSIDVSSDNRTSPSCDDDITIGLKHILNSVSDSRVTDDIQEQQCRGSDTTLVNDDITLGREQNPTSSIVAGGVLAFPVKEDTALLNRKRKAESEPDALDSRISESCHASAVSLSSPIENAMISVEKHNSAVSGSPFVESDIPDGNEFAGSCVKGMNSTSHPCDLDPIENSSSSCGKKRKIFPLESVFSDAPGSESSELPASAKTLTTIADGNSTNHSQQLAEGFEIQKSVIAVKDAVDEPASSLCAETCSFSDNQISDILCTDSCLSISKSSPPDANQSYLPESGCNQKVDGNLMTTGANDVIIALERICRMATDRMNKLQCLPPDHTGDAEQIPLEKNMDCVDTIVLNTNPSSLSGCLQTCPESICGGETTNSDVLNTPSNFRFPGGCSVFSSSLGTSISSPAIHVTSGEKLSEDVKKTNQPFVTQSSFTSQANSLPESHKNNSKPGISASLGIKKTVLPSKQVKTTMPSSSSMIRQRRNVLTRVGTSPPTSHPSSVVNPSNKTQTFPVKPRTWHRTSNSTASNIPVKKPSVAIPPPHRSSNSTASNIPVRKPSVAIPPPLRTSNSTASNIPVKKPSVAIPPPHRALYGKALKVKDTSYIRKGNSLVRNPVSGATTSGSRAFGASIDRPKPNKTDSIGKMVGAVMTESIKLPVGLVTGGRSTPIEMPKTPPLPCSGKTSDNDVVYSGECASSLHVDHAEGTDNEEALRSSDAPSDSCRDPEIVVSRNLEDPGILSDGDLLGSTSKSMIYIKRKSNQLIAASESSQSSLHSIDKATAASSDTNYYKRRKNQLIRASSDGNIQQMAVVYKDSSKLLSQRDLHVSSGRSFTKRLSNKVKSSKFSLVWKLGDSMSCGKGVDVLRSGRLLSHLLPWKRATYWSRKPISSRKRGAVYVRSGRGFSLRRSKVVSLPGTSLKWSKSMEKRSKKVGEEAALAVAAMDSVQKSGSVGVSSKAESGATSLHKLVHGLKRYPGERIFRIGMFRYRMDPSRRTLQRISDEEASDITASKTEKDARKTYVPKRLLIGSDEYVRIGNGNQLVRDPKRRTRILASEKVRWSLHTARMRLAKKRKFCQFFTRFGKCNKGEGKCSFIHDPSKIAVCTKFLKGLCVDPNCRLTHKVIPERMPDCSFFLQGLCSNEKCPYRHVNVNPKASICESFLKGYCAEGNECRKKHSYICPEFEASESCPRGSKCKLYHPKKGKSKKRKGQKDQKNSKGRYFGSGLSVVADPETRPNILEKRVEPNKVNSVDFQGDLGDFVSLGVSDDEAQEDDGLLSEQTTILSEDGFLNSQLDGFDELIKPLRLLGRL</sequence>
<dbReference type="FunFam" id="4.10.1000.10:FF:000022">
    <property type="entry name" value="Zinc finger CCCH domain-containing protein 7"/>
    <property type="match status" value="1"/>
</dbReference>
<feature type="region of interest" description="Disordered" evidence="7">
    <location>
        <begin position="1270"/>
        <end position="1293"/>
    </location>
</feature>
<evidence type="ECO:0000256" key="1">
    <source>
        <dbReference type="ARBA" id="ARBA00022723"/>
    </source>
</evidence>
<feature type="compositionally biased region" description="Basic and acidic residues" evidence="7">
    <location>
        <begin position="1538"/>
        <end position="1550"/>
    </location>
</feature>
<dbReference type="KEGG" id="soe:110782009"/>
<organism evidence="9 10">
    <name type="scientific">Spinacia oleracea</name>
    <name type="common">Spinach</name>
    <dbReference type="NCBI Taxonomy" id="3562"/>
    <lineage>
        <taxon>Eukaryota</taxon>
        <taxon>Viridiplantae</taxon>
        <taxon>Streptophyta</taxon>
        <taxon>Embryophyta</taxon>
        <taxon>Tracheophyta</taxon>
        <taxon>Spermatophyta</taxon>
        <taxon>Magnoliopsida</taxon>
        <taxon>eudicotyledons</taxon>
        <taxon>Gunneridae</taxon>
        <taxon>Pentapetalae</taxon>
        <taxon>Caryophyllales</taxon>
        <taxon>Chenopodiaceae</taxon>
        <taxon>Chenopodioideae</taxon>
        <taxon>Anserineae</taxon>
        <taxon>Spinacia</taxon>
    </lineage>
</organism>
<feature type="domain" description="C3H1-type" evidence="8">
    <location>
        <begin position="1906"/>
        <end position="1935"/>
    </location>
</feature>
<feature type="compositionally biased region" description="Low complexity" evidence="7">
    <location>
        <begin position="409"/>
        <end position="425"/>
    </location>
</feature>
<feature type="region of interest" description="Disordered" evidence="7">
    <location>
        <begin position="672"/>
        <end position="727"/>
    </location>
</feature>
<evidence type="ECO:0000313" key="10">
    <source>
        <dbReference type="RefSeq" id="XP_021841747.1"/>
    </source>
</evidence>
<feature type="region of interest" description="Disordered" evidence="7">
    <location>
        <begin position="1502"/>
        <end position="1521"/>
    </location>
</feature>
<feature type="domain" description="C3H1-type" evidence="8">
    <location>
        <begin position="1988"/>
        <end position="2015"/>
    </location>
</feature>
<reference evidence="9" key="1">
    <citation type="journal article" date="2021" name="Nat. Commun.">
        <title>Genomic analyses provide insights into spinach domestication and the genetic basis of agronomic traits.</title>
        <authorList>
            <person name="Cai X."/>
            <person name="Sun X."/>
            <person name="Xu C."/>
            <person name="Sun H."/>
            <person name="Wang X."/>
            <person name="Ge C."/>
            <person name="Zhang Z."/>
            <person name="Wang Q."/>
            <person name="Fei Z."/>
            <person name="Jiao C."/>
            <person name="Wang Q."/>
        </authorList>
    </citation>
    <scope>NUCLEOTIDE SEQUENCE [LARGE SCALE GENOMIC DNA]</scope>
    <source>
        <strain evidence="9">cv. Varoflay</strain>
    </source>
</reference>
<feature type="region of interest" description="Disordered" evidence="7">
    <location>
        <begin position="1"/>
        <end position="139"/>
    </location>
</feature>
<evidence type="ECO:0000256" key="5">
    <source>
        <dbReference type="ARBA" id="ARBA00023125"/>
    </source>
</evidence>
<feature type="region of interest" description="Disordered" evidence="7">
    <location>
        <begin position="329"/>
        <end position="447"/>
    </location>
</feature>
<dbReference type="RefSeq" id="XP_021841747.1">
    <property type="nucleotide sequence ID" value="XM_021986055.2"/>
</dbReference>
<feature type="compositionally biased region" description="Basic and acidic residues" evidence="7">
    <location>
        <begin position="432"/>
        <end position="447"/>
    </location>
</feature>
<keyword evidence="2" id="KW-0677">Repeat</keyword>
<name>A0A9R0I368_SPIOL</name>
<evidence type="ECO:0000259" key="8">
    <source>
        <dbReference type="PROSITE" id="PS50103"/>
    </source>
</evidence>
<dbReference type="GO" id="GO:0005634">
    <property type="term" value="C:nucleus"/>
    <property type="evidence" value="ECO:0000318"/>
    <property type="project" value="GO_Central"/>
</dbReference>
<keyword evidence="3 6" id="KW-0863">Zinc-finger</keyword>
<feature type="region of interest" description="Disordered" evidence="7">
    <location>
        <begin position="1538"/>
        <end position="1561"/>
    </location>
</feature>
<dbReference type="FunFam" id="4.10.1000.10:FF:000008">
    <property type="entry name" value="zinc finger CCCH domain-containing protein 3"/>
    <property type="match status" value="1"/>
</dbReference>
<feature type="compositionally biased region" description="Basic and acidic residues" evidence="7">
    <location>
        <begin position="704"/>
        <end position="725"/>
    </location>
</feature>
<evidence type="ECO:0000313" key="9">
    <source>
        <dbReference type="Proteomes" id="UP000813463"/>
    </source>
</evidence>
<proteinExistence type="predicted"/>
<gene>
    <name evidence="10" type="primary">LOC110782009</name>
</gene>
<feature type="compositionally biased region" description="Gly residues" evidence="7">
    <location>
        <begin position="338"/>
        <end position="348"/>
    </location>
</feature>
<dbReference type="PANTHER" id="PTHR46156:SF1">
    <property type="entry name" value="ZINC FINGER CCCH DOMAIN-CONTAINING PROTEIN 3"/>
    <property type="match status" value="1"/>
</dbReference>
<dbReference type="GO" id="GO:0003677">
    <property type="term" value="F:DNA binding"/>
    <property type="evidence" value="ECO:0007669"/>
    <property type="project" value="UniProtKB-KW"/>
</dbReference>
<keyword evidence="5" id="KW-0238">DNA-binding</keyword>
<feature type="domain" description="C3H1-type" evidence="8">
    <location>
        <begin position="1961"/>
        <end position="1987"/>
    </location>
</feature>
<evidence type="ECO:0000256" key="3">
    <source>
        <dbReference type="ARBA" id="ARBA00022771"/>
    </source>
</evidence>
<feature type="compositionally biased region" description="Basic residues" evidence="7">
    <location>
        <begin position="123"/>
        <end position="139"/>
    </location>
</feature>
<feature type="compositionally biased region" description="Pro residues" evidence="7">
    <location>
        <begin position="187"/>
        <end position="206"/>
    </location>
</feature>
<feature type="region of interest" description="Disordered" evidence="7">
    <location>
        <begin position="1326"/>
        <end position="1420"/>
    </location>
</feature>
<feature type="region of interest" description="Disordered" evidence="7">
    <location>
        <begin position="183"/>
        <end position="216"/>
    </location>
</feature>
<dbReference type="PROSITE" id="PS50103">
    <property type="entry name" value="ZF_C3H1"/>
    <property type="match status" value="3"/>
</dbReference>
<feature type="zinc finger region" description="C3H1-type" evidence="6">
    <location>
        <begin position="1906"/>
        <end position="1935"/>
    </location>
</feature>
<dbReference type="Gene3D" id="4.10.1000.10">
    <property type="entry name" value="Zinc finger, CCCH-type"/>
    <property type="match status" value="2"/>
</dbReference>
<dbReference type="GO" id="GO:0008270">
    <property type="term" value="F:zinc ion binding"/>
    <property type="evidence" value="ECO:0007669"/>
    <property type="project" value="UniProtKB-KW"/>
</dbReference>
<feature type="compositionally biased region" description="Pro residues" evidence="7">
    <location>
        <begin position="46"/>
        <end position="55"/>
    </location>
</feature>
<evidence type="ECO:0000256" key="4">
    <source>
        <dbReference type="ARBA" id="ARBA00022833"/>
    </source>
</evidence>
<keyword evidence="4 6" id="KW-0862">Zinc</keyword>
<dbReference type="PANTHER" id="PTHR46156">
    <property type="entry name" value="CCCH ZINGC FINGER"/>
    <property type="match status" value="1"/>
</dbReference>